<evidence type="ECO:0000313" key="5">
    <source>
        <dbReference type="Proteomes" id="UP000283568"/>
    </source>
</evidence>
<accession>A0A2D0IKC1</accession>
<dbReference type="OrthoDB" id="6448176at2"/>
<evidence type="ECO:0000313" key="3">
    <source>
        <dbReference type="EMBL" id="RKE90567.1"/>
    </source>
</evidence>
<feature type="region of interest" description="Disordered" evidence="1">
    <location>
        <begin position="52"/>
        <end position="75"/>
    </location>
</feature>
<dbReference type="RefSeq" id="WP_099133956.1">
    <property type="nucleotide sequence ID" value="NZ_CAWNOJ010000046.1"/>
</dbReference>
<organism evidence="2 4">
    <name type="scientific">Xenorhabdus ehlersii</name>
    <dbReference type="NCBI Taxonomy" id="290111"/>
    <lineage>
        <taxon>Bacteria</taxon>
        <taxon>Pseudomonadati</taxon>
        <taxon>Pseudomonadota</taxon>
        <taxon>Gammaproteobacteria</taxon>
        <taxon>Enterobacterales</taxon>
        <taxon>Morganellaceae</taxon>
        <taxon>Xenorhabdus</taxon>
    </lineage>
</organism>
<evidence type="ECO:0000313" key="4">
    <source>
        <dbReference type="Proteomes" id="UP000225605"/>
    </source>
</evidence>
<reference evidence="2 4" key="1">
    <citation type="journal article" date="2017" name="Nat. Microbiol.">
        <title>Natural product diversity associated with the nematode symbionts Photorhabdus and Xenorhabdus.</title>
        <authorList>
            <person name="Tobias N.J."/>
            <person name="Wolff H."/>
            <person name="Djahanschiri B."/>
            <person name="Grundmann F."/>
            <person name="Kronenwerth M."/>
            <person name="Shi Y.M."/>
            <person name="Simonyi S."/>
            <person name="Grun P."/>
            <person name="Shapiro-Ilan D."/>
            <person name="Pidot S.J."/>
            <person name="Stinear T.P."/>
            <person name="Ebersberger I."/>
            <person name="Bode H.B."/>
        </authorList>
    </citation>
    <scope>NUCLEOTIDE SEQUENCE [LARGE SCALE GENOMIC DNA]</scope>
    <source>
        <strain evidence="2 4">DSM 16337</strain>
    </source>
</reference>
<dbReference type="Proteomes" id="UP000283568">
    <property type="component" value="Unassembled WGS sequence"/>
</dbReference>
<evidence type="ECO:0000313" key="2">
    <source>
        <dbReference type="EMBL" id="PHM22223.1"/>
    </source>
</evidence>
<reference evidence="3 5" key="2">
    <citation type="submission" date="2018-09" db="EMBL/GenBank/DDBJ databases">
        <title>Genomic Encyclopedia of Archaeal and Bacterial Type Strains, Phase II (KMG-II): from individual species to whole genera.</title>
        <authorList>
            <person name="Goeker M."/>
        </authorList>
    </citation>
    <scope>NUCLEOTIDE SEQUENCE [LARGE SCALE GENOMIC DNA]</scope>
    <source>
        <strain evidence="3 5">DSM 16337</strain>
    </source>
</reference>
<dbReference type="EMBL" id="NIBT01000033">
    <property type="protein sequence ID" value="PHM22223.1"/>
    <property type="molecule type" value="Genomic_DNA"/>
</dbReference>
<protein>
    <submittedName>
        <fullName evidence="2">Uncharacterized protein</fullName>
    </submittedName>
</protein>
<dbReference type="Proteomes" id="UP000225605">
    <property type="component" value="Unassembled WGS sequence"/>
</dbReference>
<sequence length="75" mass="7855">MEISINEDGGAKVTTAGYTAFYGKNGGLKLVSGGSNSILNAPATLVIHDAFKQKAEKEPAPPQTGTYKRTDEQGL</sequence>
<name>A0A2D0IKC1_9GAMM</name>
<dbReference type="AlphaFoldDB" id="A0A2D0IKC1"/>
<keyword evidence="5" id="KW-1185">Reference proteome</keyword>
<dbReference type="EMBL" id="RAQI01000003">
    <property type="protein sequence ID" value="RKE90567.1"/>
    <property type="molecule type" value="Genomic_DNA"/>
</dbReference>
<proteinExistence type="predicted"/>
<evidence type="ECO:0000256" key="1">
    <source>
        <dbReference type="SAM" id="MobiDB-lite"/>
    </source>
</evidence>
<comment type="caution">
    <text evidence="2">The sequence shown here is derived from an EMBL/GenBank/DDBJ whole genome shotgun (WGS) entry which is preliminary data.</text>
</comment>
<gene>
    <name evidence="3" type="ORF">BDE27_2445</name>
    <name evidence="2" type="ORF">Xehl_03827</name>
</gene>